<evidence type="ECO:0000256" key="1">
    <source>
        <dbReference type="ARBA" id="ARBA00008591"/>
    </source>
</evidence>
<dbReference type="InterPro" id="IPR052912">
    <property type="entry name" value="UPF0111_domain"/>
</dbReference>
<gene>
    <name evidence="2" type="ORF">Q4T40_01095</name>
</gene>
<dbReference type="RefSeq" id="WP_413778412.1">
    <property type="nucleotide sequence ID" value="NZ_JAUOZS010000001.1"/>
</dbReference>
<protein>
    <submittedName>
        <fullName evidence="2">DUF47 family protein</fullName>
    </submittedName>
</protein>
<dbReference type="Proteomes" id="UP001254848">
    <property type="component" value="Unassembled WGS sequence"/>
</dbReference>
<name>A0ABU3NTV7_9FIRM</name>
<dbReference type="PANTHER" id="PTHR37298:SF1">
    <property type="entry name" value="UPF0111 PROTEIN YKAA"/>
    <property type="match status" value="1"/>
</dbReference>
<proteinExistence type="inferred from homology"/>
<dbReference type="EMBL" id="JAUOZS010000001">
    <property type="protein sequence ID" value="MDT8899845.1"/>
    <property type="molecule type" value="Genomic_DNA"/>
</dbReference>
<sequence>MERGRRMTNSEIGEGDVARKTIMDRLIPPKYDFYSMLTKQATATAAGVACLVRWLETPSADNYGQLMKHVDEADAIRLYMEDCLVKSFSTPFDRQDMYVFSVRLDRILELAKSTALAVEAYDVTPDPLFTAMAADLSVGVADLANATALLEKSPGEAELWIEQMRGSLVAVGSHYRTALARLFADNDTMKALKYREVFNELKDAAEWMELTIDVFHKIIVRLA</sequence>
<dbReference type="InterPro" id="IPR018445">
    <property type="entry name" value="Put_Phosphate_transp_reg"/>
</dbReference>
<evidence type="ECO:0000313" key="2">
    <source>
        <dbReference type="EMBL" id="MDT8899845.1"/>
    </source>
</evidence>
<reference evidence="2 3" key="1">
    <citation type="submission" date="2023-07" db="EMBL/GenBank/DDBJ databases">
        <title>The novel representative of Negativicutes class, Anaeroselena agilis gen. nov. sp. nov.</title>
        <authorList>
            <person name="Prokofeva M.I."/>
            <person name="Elcheninov A.G."/>
            <person name="Klyukina A."/>
            <person name="Kublanov I.V."/>
            <person name="Frolov E.N."/>
            <person name="Podosokorskaya O.A."/>
        </authorList>
    </citation>
    <scope>NUCLEOTIDE SEQUENCE [LARGE SCALE GENOMIC DNA]</scope>
    <source>
        <strain evidence="2 3">4137-cl</strain>
    </source>
</reference>
<keyword evidence="3" id="KW-1185">Reference proteome</keyword>
<comment type="caution">
    <text evidence="2">The sequence shown here is derived from an EMBL/GenBank/DDBJ whole genome shotgun (WGS) entry which is preliminary data.</text>
</comment>
<dbReference type="PANTHER" id="PTHR37298">
    <property type="entry name" value="UPF0111 PROTEIN YKAA"/>
    <property type="match status" value="1"/>
</dbReference>
<dbReference type="Gene3D" id="1.20.58.220">
    <property type="entry name" value="Phosphate transport system protein phou homolog 2, domain 2"/>
    <property type="match status" value="1"/>
</dbReference>
<evidence type="ECO:0000313" key="3">
    <source>
        <dbReference type="Proteomes" id="UP001254848"/>
    </source>
</evidence>
<dbReference type="Pfam" id="PF01865">
    <property type="entry name" value="PhoU_div"/>
    <property type="match status" value="1"/>
</dbReference>
<accession>A0ABU3NTV7</accession>
<dbReference type="InterPro" id="IPR038078">
    <property type="entry name" value="PhoU-like_sf"/>
</dbReference>
<comment type="similarity">
    <text evidence="1">Belongs to the UPF0111 family.</text>
</comment>
<organism evidence="2 3">
    <name type="scientific">Anaeroselena agilis</name>
    <dbReference type="NCBI Taxonomy" id="3063788"/>
    <lineage>
        <taxon>Bacteria</taxon>
        <taxon>Bacillati</taxon>
        <taxon>Bacillota</taxon>
        <taxon>Negativicutes</taxon>
        <taxon>Acetonemataceae</taxon>
        <taxon>Anaeroselena</taxon>
    </lineage>
</organism>